<organism evidence="2 3">
    <name type="scientific">Gossypium stocksii</name>
    <dbReference type="NCBI Taxonomy" id="47602"/>
    <lineage>
        <taxon>Eukaryota</taxon>
        <taxon>Viridiplantae</taxon>
        <taxon>Streptophyta</taxon>
        <taxon>Embryophyta</taxon>
        <taxon>Tracheophyta</taxon>
        <taxon>Spermatophyta</taxon>
        <taxon>Magnoliopsida</taxon>
        <taxon>eudicotyledons</taxon>
        <taxon>Gunneridae</taxon>
        <taxon>Pentapetalae</taxon>
        <taxon>rosids</taxon>
        <taxon>malvids</taxon>
        <taxon>Malvales</taxon>
        <taxon>Malvaceae</taxon>
        <taxon>Malvoideae</taxon>
        <taxon>Gossypium</taxon>
    </lineage>
</organism>
<dbReference type="EMBL" id="JAIQCV010000003">
    <property type="protein sequence ID" value="KAH1114922.1"/>
    <property type="molecule type" value="Genomic_DNA"/>
</dbReference>
<comment type="caution">
    <text evidence="2">The sequence shown here is derived from an EMBL/GenBank/DDBJ whole genome shotgun (WGS) entry which is preliminary data.</text>
</comment>
<gene>
    <name evidence="2" type="ORF">J1N35_008300</name>
</gene>
<sequence>MQKALILEASTYTFHQSSADFDEHIRYKRIDDLLLTIGSDESTSNPLVEGDNESVAEEEGIDEEESADEEKDAVEEEYAGKEEDPY</sequence>
<keyword evidence="3" id="KW-1185">Reference proteome</keyword>
<feature type="region of interest" description="Disordered" evidence="1">
    <location>
        <begin position="38"/>
        <end position="86"/>
    </location>
</feature>
<feature type="compositionally biased region" description="Acidic residues" evidence="1">
    <location>
        <begin position="50"/>
        <end position="77"/>
    </location>
</feature>
<evidence type="ECO:0000313" key="2">
    <source>
        <dbReference type="EMBL" id="KAH1114922.1"/>
    </source>
</evidence>
<protein>
    <submittedName>
        <fullName evidence="2">Uncharacterized protein</fullName>
    </submittedName>
</protein>
<evidence type="ECO:0000313" key="3">
    <source>
        <dbReference type="Proteomes" id="UP000828251"/>
    </source>
</evidence>
<accession>A0A9D3W8L2</accession>
<name>A0A9D3W8L2_9ROSI</name>
<evidence type="ECO:0000256" key="1">
    <source>
        <dbReference type="SAM" id="MobiDB-lite"/>
    </source>
</evidence>
<dbReference type="AlphaFoldDB" id="A0A9D3W8L2"/>
<dbReference type="Proteomes" id="UP000828251">
    <property type="component" value="Unassembled WGS sequence"/>
</dbReference>
<reference evidence="2 3" key="1">
    <citation type="journal article" date="2021" name="Plant Biotechnol. J.">
        <title>Multi-omics assisted identification of the key and species-specific regulatory components of drought-tolerant mechanisms in Gossypium stocksii.</title>
        <authorList>
            <person name="Yu D."/>
            <person name="Ke L."/>
            <person name="Zhang D."/>
            <person name="Wu Y."/>
            <person name="Sun Y."/>
            <person name="Mei J."/>
            <person name="Sun J."/>
            <person name="Sun Y."/>
        </authorList>
    </citation>
    <scope>NUCLEOTIDE SEQUENCE [LARGE SCALE GENOMIC DNA]</scope>
    <source>
        <strain evidence="3">cv. E1</strain>
        <tissue evidence="2">Leaf</tissue>
    </source>
</reference>
<proteinExistence type="predicted"/>